<evidence type="ECO:0000313" key="2">
    <source>
        <dbReference type="Proteomes" id="UP000440578"/>
    </source>
</evidence>
<dbReference type="Proteomes" id="UP000440578">
    <property type="component" value="Unassembled WGS sequence"/>
</dbReference>
<sequence>MLVVRCDFDRDEMEVTEAEPGSLTFSECADLAVTDLIVHSIADRSLSHGEPDTRAVRRLRQRAAQSDTGGGLLAAVRAQSL</sequence>
<keyword evidence="2" id="KW-1185">Reference proteome</keyword>
<dbReference type="AlphaFoldDB" id="A0A6A4X365"/>
<name>A0A6A4X365_AMPAM</name>
<accession>A0A6A4X365</accession>
<gene>
    <name evidence="1" type="ORF">FJT64_019501</name>
</gene>
<comment type="caution">
    <text evidence="1">The sequence shown here is derived from an EMBL/GenBank/DDBJ whole genome shotgun (WGS) entry which is preliminary data.</text>
</comment>
<protein>
    <submittedName>
        <fullName evidence="1">Uncharacterized protein</fullName>
    </submittedName>
</protein>
<reference evidence="1 2" key="1">
    <citation type="submission" date="2019-07" db="EMBL/GenBank/DDBJ databases">
        <title>Draft genome assembly of a fouling barnacle, Amphibalanus amphitrite (Darwin, 1854): The first reference genome for Thecostraca.</title>
        <authorList>
            <person name="Kim W."/>
        </authorList>
    </citation>
    <scope>NUCLEOTIDE SEQUENCE [LARGE SCALE GENOMIC DNA]</scope>
    <source>
        <strain evidence="1">SNU_AA5</strain>
        <tissue evidence="1">Soma without cirri and trophi</tissue>
    </source>
</reference>
<evidence type="ECO:0000313" key="1">
    <source>
        <dbReference type="EMBL" id="KAF0309378.1"/>
    </source>
</evidence>
<organism evidence="1 2">
    <name type="scientific">Amphibalanus amphitrite</name>
    <name type="common">Striped barnacle</name>
    <name type="synonym">Balanus amphitrite</name>
    <dbReference type="NCBI Taxonomy" id="1232801"/>
    <lineage>
        <taxon>Eukaryota</taxon>
        <taxon>Metazoa</taxon>
        <taxon>Ecdysozoa</taxon>
        <taxon>Arthropoda</taxon>
        <taxon>Crustacea</taxon>
        <taxon>Multicrustacea</taxon>
        <taxon>Cirripedia</taxon>
        <taxon>Thoracica</taxon>
        <taxon>Thoracicalcarea</taxon>
        <taxon>Balanomorpha</taxon>
        <taxon>Balanoidea</taxon>
        <taxon>Balanidae</taxon>
        <taxon>Amphibalaninae</taxon>
        <taxon>Amphibalanus</taxon>
    </lineage>
</organism>
<dbReference type="EMBL" id="VIIS01000408">
    <property type="protein sequence ID" value="KAF0309378.1"/>
    <property type="molecule type" value="Genomic_DNA"/>
</dbReference>
<proteinExistence type="predicted"/>